<proteinExistence type="predicted"/>
<keyword evidence="2" id="KW-1185">Reference proteome</keyword>
<dbReference type="InterPro" id="IPR028961">
    <property type="entry name" value="Imm21"/>
</dbReference>
<sequence length="167" mass="18616">MTPRRCALVWLDGTDFARYALVPEDVLPGWTGTEVDDVIGEYVAAVRHSGRDVLALGGEPLPVTWIPGARVFARWYYAEDDSALLSVLEAVMDSDGWEDVLDVELGGRYVLTAASYSGTWIADHIGNPDEVQELVRVDLPSGRYRVQSLIVDPNPENRWMLERLLAQ</sequence>
<gene>
    <name evidence="1" type="ORF">GCM10009639_09490</name>
</gene>
<evidence type="ECO:0000313" key="1">
    <source>
        <dbReference type="EMBL" id="GAA1386087.1"/>
    </source>
</evidence>
<protein>
    <recommendedName>
        <fullName evidence="3">DUF695 domain-containing protein</fullName>
    </recommendedName>
</protein>
<name>A0ABP4IFB3_9ACTN</name>
<dbReference type="RefSeq" id="WP_344326742.1">
    <property type="nucleotide sequence ID" value="NZ_BAAAKJ010000042.1"/>
</dbReference>
<dbReference type="EMBL" id="BAAAKJ010000042">
    <property type="protein sequence ID" value="GAA1386087.1"/>
    <property type="molecule type" value="Genomic_DNA"/>
</dbReference>
<dbReference type="Pfam" id="PF15589">
    <property type="entry name" value="Imm21"/>
    <property type="match status" value="1"/>
</dbReference>
<comment type="caution">
    <text evidence="1">The sequence shown here is derived from an EMBL/GenBank/DDBJ whole genome shotgun (WGS) entry which is preliminary data.</text>
</comment>
<evidence type="ECO:0000313" key="2">
    <source>
        <dbReference type="Proteomes" id="UP001499863"/>
    </source>
</evidence>
<organism evidence="1 2">
    <name type="scientific">Kitasatospora putterlickiae</name>
    <dbReference type="NCBI Taxonomy" id="221725"/>
    <lineage>
        <taxon>Bacteria</taxon>
        <taxon>Bacillati</taxon>
        <taxon>Actinomycetota</taxon>
        <taxon>Actinomycetes</taxon>
        <taxon>Kitasatosporales</taxon>
        <taxon>Streptomycetaceae</taxon>
        <taxon>Kitasatospora</taxon>
    </lineage>
</organism>
<dbReference type="Proteomes" id="UP001499863">
    <property type="component" value="Unassembled WGS sequence"/>
</dbReference>
<evidence type="ECO:0008006" key="3">
    <source>
        <dbReference type="Google" id="ProtNLM"/>
    </source>
</evidence>
<reference evidence="2" key="1">
    <citation type="journal article" date="2019" name="Int. J. Syst. Evol. Microbiol.">
        <title>The Global Catalogue of Microorganisms (GCM) 10K type strain sequencing project: providing services to taxonomists for standard genome sequencing and annotation.</title>
        <authorList>
            <consortium name="The Broad Institute Genomics Platform"/>
            <consortium name="The Broad Institute Genome Sequencing Center for Infectious Disease"/>
            <person name="Wu L."/>
            <person name="Ma J."/>
        </authorList>
    </citation>
    <scope>NUCLEOTIDE SEQUENCE [LARGE SCALE GENOMIC DNA]</scope>
    <source>
        <strain evidence="2">JCM 12393</strain>
    </source>
</reference>
<accession>A0ABP4IFB3</accession>